<keyword evidence="6" id="KW-0804">Transcription</keyword>
<dbReference type="InterPro" id="IPR002078">
    <property type="entry name" value="Sigma_54_int"/>
</dbReference>
<evidence type="ECO:0000256" key="8">
    <source>
        <dbReference type="SAM" id="Coils"/>
    </source>
</evidence>
<dbReference type="PROSITE" id="PS50113">
    <property type="entry name" value="PAC"/>
    <property type="match status" value="1"/>
</dbReference>
<feature type="coiled-coil region" evidence="8">
    <location>
        <begin position="226"/>
        <end position="260"/>
    </location>
</feature>
<feature type="domain" description="Sigma-54 factor interaction" evidence="9">
    <location>
        <begin position="266"/>
        <end position="495"/>
    </location>
</feature>
<dbReference type="InterPro" id="IPR000014">
    <property type="entry name" value="PAS"/>
</dbReference>
<dbReference type="SUPFAM" id="SSF52540">
    <property type="entry name" value="P-loop containing nucleoside triphosphate hydrolases"/>
    <property type="match status" value="1"/>
</dbReference>
<evidence type="ECO:0000256" key="6">
    <source>
        <dbReference type="ARBA" id="ARBA00023163"/>
    </source>
</evidence>
<evidence type="ECO:0000259" key="9">
    <source>
        <dbReference type="PROSITE" id="PS50045"/>
    </source>
</evidence>
<evidence type="ECO:0000256" key="2">
    <source>
        <dbReference type="ARBA" id="ARBA00022797"/>
    </source>
</evidence>
<dbReference type="SMART" id="SM00091">
    <property type="entry name" value="PAS"/>
    <property type="match status" value="2"/>
</dbReference>
<dbReference type="PROSITE" id="PS00675">
    <property type="entry name" value="SIGMA54_INTERACT_1"/>
    <property type="match status" value="1"/>
</dbReference>
<dbReference type="Gene3D" id="3.40.50.300">
    <property type="entry name" value="P-loop containing nucleotide triphosphate hydrolases"/>
    <property type="match status" value="1"/>
</dbReference>
<dbReference type="InterPro" id="IPR000700">
    <property type="entry name" value="PAS-assoc_C"/>
</dbReference>
<keyword evidence="5" id="KW-0238">DNA-binding</keyword>
<evidence type="ECO:0000259" key="10">
    <source>
        <dbReference type="PROSITE" id="PS50112"/>
    </source>
</evidence>
<evidence type="ECO:0000256" key="1">
    <source>
        <dbReference type="ARBA" id="ARBA00022741"/>
    </source>
</evidence>
<dbReference type="PANTHER" id="PTHR32071:SF57">
    <property type="entry name" value="C4-DICARBOXYLATE TRANSPORT TRANSCRIPTIONAL REGULATORY PROTEIN DCTD"/>
    <property type="match status" value="1"/>
</dbReference>
<dbReference type="InterPro" id="IPR025943">
    <property type="entry name" value="Sigma_54_int_dom_ATP-bd_2"/>
</dbReference>
<dbReference type="CDD" id="cd00009">
    <property type="entry name" value="AAA"/>
    <property type="match status" value="1"/>
</dbReference>
<keyword evidence="3" id="KW-0067">ATP-binding</keyword>
<evidence type="ECO:0000259" key="11">
    <source>
        <dbReference type="PROSITE" id="PS50113"/>
    </source>
</evidence>
<organism evidence="12">
    <name type="scientific">Desulfitobacterium hafniense</name>
    <name type="common">Desulfitobacterium frappieri</name>
    <dbReference type="NCBI Taxonomy" id="49338"/>
    <lineage>
        <taxon>Bacteria</taxon>
        <taxon>Bacillati</taxon>
        <taxon>Bacillota</taxon>
        <taxon>Clostridia</taxon>
        <taxon>Eubacteriales</taxon>
        <taxon>Desulfitobacteriaceae</taxon>
        <taxon>Desulfitobacterium</taxon>
    </lineage>
</organism>
<evidence type="ECO:0000313" key="12">
    <source>
        <dbReference type="EMBL" id="CDX04883.1"/>
    </source>
</evidence>
<protein>
    <recommendedName>
        <fullName evidence="7">HTH-type transcriptional regulatory protein TyrR</fullName>
    </recommendedName>
</protein>
<name>A0A098B7N6_DESHA</name>
<dbReference type="InterPro" id="IPR035965">
    <property type="entry name" value="PAS-like_dom_sf"/>
</dbReference>
<evidence type="ECO:0000256" key="5">
    <source>
        <dbReference type="ARBA" id="ARBA00023125"/>
    </source>
</evidence>
<dbReference type="GO" id="GO:0003677">
    <property type="term" value="F:DNA binding"/>
    <property type="evidence" value="ECO:0007669"/>
    <property type="project" value="UniProtKB-KW"/>
</dbReference>
<dbReference type="PANTHER" id="PTHR32071">
    <property type="entry name" value="TRANSCRIPTIONAL REGULATORY PROTEIN"/>
    <property type="match status" value="1"/>
</dbReference>
<dbReference type="InterPro" id="IPR025944">
    <property type="entry name" value="Sigma_54_int_dom_CS"/>
</dbReference>
<evidence type="ECO:0000256" key="7">
    <source>
        <dbReference type="ARBA" id="ARBA00029500"/>
    </source>
</evidence>
<feature type="domain" description="PAS" evidence="10">
    <location>
        <begin position="124"/>
        <end position="176"/>
    </location>
</feature>
<keyword evidence="1" id="KW-0547">Nucleotide-binding</keyword>
<dbReference type="PROSITE" id="PS00676">
    <property type="entry name" value="SIGMA54_INTERACT_2"/>
    <property type="match status" value="1"/>
</dbReference>
<dbReference type="InterPro" id="IPR058031">
    <property type="entry name" value="AAA_lid_NorR"/>
</dbReference>
<dbReference type="GO" id="GO:0005524">
    <property type="term" value="F:ATP binding"/>
    <property type="evidence" value="ECO:0007669"/>
    <property type="project" value="UniProtKB-KW"/>
</dbReference>
<dbReference type="PROSITE" id="PS50045">
    <property type="entry name" value="SIGMA54_INTERACT_4"/>
    <property type="match status" value="1"/>
</dbReference>
<dbReference type="RefSeq" id="WP_015945365.1">
    <property type="nucleotide sequence ID" value="NZ_LK996017.1"/>
</dbReference>
<dbReference type="InterPro" id="IPR027417">
    <property type="entry name" value="P-loop_NTPase"/>
</dbReference>
<keyword evidence="2" id="KW-0058">Aromatic hydrocarbons catabolism</keyword>
<keyword evidence="4" id="KW-0805">Transcription regulation</keyword>
<dbReference type="FunFam" id="3.40.50.300:FF:000006">
    <property type="entry name" value="DNA-binding transcriptional regulator NtrC"/>
    <property type="match status" value="1"/>
</dbReference>
<dbReference type="Pfam" id="PF00989">
    <property type="entry name" value="PAS"/>
    <property type="match status" value="2"/>
</dbReference>
<feature type="domain" description="PAS" evidence="10">
    <location>
        <begin position="13"/>
        <end position="58"/>
    </location>
</feature>
<dbReference type="NCBIfam" id="TIGR00229">
    <property type="entry name" value="sensory_box"/>
    <property type="match status" value="2"/>
</dbReference>
<dbReference type="GO" id="GO:0006355">
    <property type="term" value="P:regulation of DNA-templated transcription"/>
    <property type="evidence" value="ECO:0007669"/>
    <property type="project" value="InterPro"/>
</dbReference>
<evidence type="ECO:0000256" key="3">
    <source>
        <dbReference type="ARBA" id="ARBA00022840"/>
    </source>
</evidence>
<evidence type="ECO:0000256" key="4">
    <source>
        <dbReference type="ARBA" id="ARBA00023015"/>
    </source>
</evidence>
<dbReference type="Gene3D" id="1.10.8.60">
    <property type="match status" value="1"/>
</dbReference>
<dbReference type="PATRIC" id="fig|49338.4.peg.5375"/>
<proteinExistence type="predicted"/>
<keyword evidence="8" id="KW-0175">Coiled coil</keyword>
<gene>
    <name evidence="12" type="ORF">DPCES_4997</name>
</gene>
<dbReference type="CDD" id="cd00130">
    <property type="entry name" value="PAS"/>
    <property type="match status" value="2"/>
</dbReference>
<accession>A0A098B7N6</accession>
<dbReference type="SUPFAM" id="SSF55785">
    <property type="entry name" value="PYP-like sensor domain (PAS domain)"/>
    <property type="match status" value="2"/>
</dbReference>
<dbReference type="InterPro" id="IPR003593">
    <property type="entry name" value="AAA+_ATPase"/>
</dbReference>
<dbReference type="SUPFAM" id="SSF46689">
    <property type="entry name" value="Homeodomain-like"/>
    <property type="match status" value="1"/>
</dbReference>
<sequence>MDVNDLTTGFGFEIFDSIYNGVVAIDQQGIIKLFNEAAAKIMGVAKEETIGRRVEEVIPNTSLLEILKTGKAENNQKMHLGNCEIISNRGPICKDGKIVGAIGVFQDISDFEALSLELDNVKEINNDLDAIIESVADGIVVGSADGMILRANSAYLQITGIQEKEFVGKNVRELINQGYMNKSVTEMVFRTKSRVNVVDIRSGKELLMTGAPVFNEEKEVTRVVTIVRDISELTELKGKLEQAEDAKNRYLKELEHFRSQNAFKKIITKNNDMQKKLDTAYHVARVDSTVLILGESGVGKELIAQLIHRASHRSEKPFIKINCGAIPANLLESEFFGYEAGSFTGALKEGKKGLFELADGGTLFLDEVGELPLEHQVKVLRAIQEKEILRVGGKKTIKLDIRIIAATNRDLEAMIREKAFREDLYYRLNVVPMTIPPLRQRKEDVIPIALELLARYNTAYGYQKWIHPEVMDCLLNYDWPGNIRELENTIERLVVTSMDDCITKDAMAEIKYIDVHPAPNGLTSLKAFLEKEENRLLEEAYRLMGSTRKAAAVLGISQSSMVKKMKKYGIEIQN</sequence>
<dbReference type="InterPro" id="IPR009057">
    <property type="entry name" value="Homeodomain-like_sf"/>
</dbReference>
<feature type="domain" description="PAC" evidence="11">
    <location>
        <begin position="191"/>
        <end position="242"/>
    </location>
</feature>
<dbReference type="PROSITE" id="PS50112">
    <property type="entry name" value="PAS"/>
    <property type="match status" value="2"/>
</dbReference>
<dbReference type="InterPro" id="IPR030828">
    <property type="entry name" value="HTH_TyrR"/>
</dbReference>
<dbReference type="SMART" id="SM00382">
    <property type="entry name" value="AAA"/>
    <property type="match status" value="1"/>
</dbReference>
<dbReference type="AlphaFoldDB" id="A0A098B7N6"/>
<dbReference type="Pfam" id="PF25601">
    <property type="entry name" value="AAA_lid_14"/>
    <property type="match status" value="1"/>
</dbReference>
<dbReference type="Gene3D" id="1.10.10.60">
    <property type="entry name" value="Homeodomain-like"/>
    <property type="match status" value="1"/>
</dbReference>
<dbReference type="InterPro" id="IPR013767">
    <property type="entry name" value="PAS_fold"/>
</dbReference>
<dbReference type="InterPro" id="IPR025662">
    <property type="entry name" value="Sigma_54_int_dom_ATP-bd_1"/>
</dbReference>
<dbReference type="Gene3D" id="3.30.450.20">
    <property type="entry name" value="PAS domain"/>
    <property type="match status" value="2"/>
</dbReference>
<reference evidence="12" key="1">
    <citation type="submission" date="2014-07" db="EMBL/GenBank/DDBJ databases">
        <authorList>
            <person name="Hornung V.Bastian."/>
        </authorList>
    </citation>
    <scope>NUCLEOTIDE SEQUENCE</scope>
    <source>
        <strain evidence="12">PCE-S</strain>
    </source>
</reference>
<dbReference type="PROSITE" id="PS00688">
    <property type="entry name" value="SIGMA54_INTERACT_3"/>
    <property type="match status" value="1"/>
</dbReference>
<dbReference type="Pfam" id="PF00158">
    <property type="entry name" value="Sigma54_activat"/>
    <property type="match status" value="1"/>
</dbReference>
<dbReference type="Pfam" id="PF18024">
    <property type="entry name" value="HTH_50"/>
    <property type="match status" value="1"/>
</dbReference>
<dbReference type="EMBL" id="LK996017">
    <property type="protein sequence ID" value="CDX04883.1"/>
    <property type="molecule type" value="Genomic_DNA"/>
</dbReference>